<keyword evidence="9" id="KW-0812">Transmembrane</keyword>
<dbReference type="PANTHER" id="PTHR24287:SF1">
    <property type="entry name" value="P450, PUTATIVE (EUROFUNG)-RELATED"/>
    <property type="match status" value="1"/>
</dbReference>
<feature type="transmembrane region" description="Helical" evidence="9">
    <location>
        <begin position="15"/>
        <end position="35"/>
    </location>
</feature>
<keyword evidence="7 8" id="KW-0503">Monooxygenase</keyword>
<evidence type="ECO:0000313" key="11">
    <source>
        <dbReference type="Proteomes" id="UP000799757"/>
    </source>
</evidence>
<evidence type="ECO:0000256" key="4">
    <source>
        <dbReference type="ARBA" id="ARBA00022723"/>
    </source>
</evidence>
<dbReference type="SUPFAM" id="SSF48264">
    <property type="entry name" value="Cytochrome P450"/>
    <property type="match status" value="1"/>
</dbReference>
<evidence type="ECO:0000256" key="5">
    <source>
        <dbReference type="ARBA" id="ARBA00023002"/>
    </source>
</evidence>
<dbReference type="PRINTS" id="PR00385">
    <property type="entry name" value="P450"/>
</dbReference>
<dbReference type="GO" id="GO:0005506">
    <property type="term" value="F:iron ion binding"/>
    <property type="evidence" value="ECO:0007669"/>
    <property type="project" value="InterPro"/>
</dbReference>
<dbReference type="InterPro" id="IPR017972">
    <property type="entry name" value="Cyt_P450_CS"/>
</dbReference>
<keyword evidence="5 8" id="KW-0560">Oxidoreductase</keyword>
<dbReference type="InterPro" id="IPR036396">
    <property type="entry name" value="Cyt_P450_sf"/>
</dbReference>
<evidence type="ECO:0000256" key="3">
    <source>
        <dbReference type="ARBA" id="ARBA00022617"/>
    </source>
</evidence>
<organism evidence="10 11">
    <name type="scientific">Melanomma pulvis-pyrius CBS 109.77</name>
    <dbReference type="NCBI Taxonomy" id="1314802"/>
    <lineage>
        <taxon>Eukaryota</taxon>
        <taxon>Fungi</taxon>
        <taxon>Dikarya</taxon>
        <taxon>Ascomycota</taxon>
        <taxon>Pezizomycotina</taxon>
        <taxon>Dothideomycetes</taxon>
        <taxon>Pleosporomycetidae</taxon>
        <taxon>Pleosporales</taxon>
        <taxon>Melanommataceae</taxon>
        <taxon>Melanomma</taxon>
    </lineage>
</organism>
<evidence type="ECO:0000256" key="6">
    <source>
        <dbReference type="ARBA" id="ARBA00023004"/>
    </source>
</evidence>
<proteinExistence type="inferred from homology"/>
<keyword evidence="3 8" id="KW-0349">Heme</keyword>
<evidence type="ECO:0000256" key="1">
    <source>
        <dbReference type="ARBA" id="ARBA00001971"/>
    </source>
</evidence>
<dbReference type="GO" id="GO:0004497">
    <property type="term" value="F:monooxygenase activity"/>
    <property type="evidence" value="ECO:0007669"/>
    <property type="project" value="UniProtKB-KW"/>
</dbReference>
<evidence type="ECO:0000256" key="8">
    <source>
        <dbReference type="RuleBase" id="RU000461"/>
    </source>
</evidence>
<dbReference type="OrthoDB" id="1470350at2759"/>
<dbReference type="Pfam" id="PF00067">
    <property type="entry name" value="p450"/>
    <property type="match status" value="1"/>
</dbReference>
<dbReference type="InterPro" id="IPR001128">
    <property type="entry name" value="Cyt_P450"/>
</dbReference>
<evidence type="ECO:0000256" key="9">
    <source>
        <dbReference type="SAM" id="Phobius"/>
    </source>
</evidence>
<protein>
    <submittedName>
        <fullName evidence="10">Cytochrome P450</fullName>
    </submittedName>
</protein>
<keyword evidence="6 8" id="KW-0408">Iron</keyword>
<dbReference type="EMBL" id="MU001768">
    <property type="protein sequence ID" value="KAF2799247.1"/>
    <property type="molecule type" value="Genomic_DNA"/>
</dbReference>
<comment type="cofactor">
    <cofactor evidence="1">
        <name>heme</name>
        <dbReference type="ChEBI" id="CHEBI:30413"/>
    </cofactor>
</comment>
<comment type="similarity">
    <text evidence="2 8">Belongs to the cytochrome P450 family.</text>
</comment>
<keyword evidence="11" id="KW-1185">Reference proteome</keyword>
<dbReference type="PANTHER" id="PTHR24287">
    <property type="entry name" value="P450, PUTATIVE (EUROFUNG)-RELATED"/>
    <property type="match status" value="1"/>
</dbReference>
<keyword evidence="9" id="KW-0472">Membrane</keyword>
<sequence length="490" mass="55260">MNLPFVPAKMMDFDTSILATGGVVAFFLFVVTNLYSTLRTNRRYGALGANPPAVVSSNLFGLNLFIGMLKAVKSHIFHLWSQHLLEKHNHTIELRMFGEKLVMTDDPENIRAIQETQFSELAKSDAQRKIFYHIFDDAIFRMNGEGWKAEAALYRMHLSYVRESVLSVTERHIINSFALLDKEGNDAADIVDRLQLDVVTEVFLGESTNSLTSNQQQFRSAMETLQKIACLRQFLGKVGVWLDDKYLAPQAVRFLQDYQNAMADKAFLRTGDSAASSTCLIDDLVRRGKSRSDIRNAVTSNLSAGKDPCATALAFAVYEIAERPHVFAKMKAEVEEHIVSNKLPTLANLQKLKYIKMVIKETLRNHHPLGYNPRVPVKDITLPRGGGADGRSPVAVLKGTQISNLLSLQNREDLSANDASKWQTWKPGSKWEFVPFNHGPRICLGQQFANVQMYILLIRESQPQEGLIRLELNAKLAYPVYVKCIRKNNK</sequence>
<dbReference type="GO" id="GO:0016705">
    <property type="term" value="F:oxidoreductase activity, acting on paired donors, with incorporation or reduction of molecular oxygen"/>
    <property type="evidence" value="ECO:0007669"/>
    <property type="project" value="InterPro"/>
</dbReference>
<dbReference type="GO" id="GO:0020037">
    <property type="term" value="F:heme binding"/>
    <property type="evidence" value="ECO:0007669"/>
    <property type="project" value="InterPro"/>
</dbReference>
<evidence type="ECO:0000256" key="2">
    <source>
        <dbReference type="ARBA" id="ARBA00010617"/>
    </source>
</evidence>
<dbReference type="InterPro" id="IPR047146">
    <property type="entry name" value="Cyt_P450_E_CYP52_fungi"/>
</dbReference>
<gene>
    <name evidence="10" type="ORF">K505DRAFT_404747</name>
</gene>
<reference evidence="10" key="1">
    <citation type="journal article" date="2020" name="Stud. Mycol.">
        <title>101 Dothideomycetes genomes: a test case for predicting lifestyles and emergence of pathogens.</title>
        <authorList>
            <person name="Haridas S."/>
            <person name="Albert R."/>
            <person name="Binder M."/>
            <person name="Bloem J."/>
            <person name="Labutti K."/>
            <person name="Salamov A."/>
            <person name="Andreopoulos B."/>
            <person name="Baker S."/>
            <person name="Barry K."/>
            <person name="Bills G."/>
            <person name="Bluhm B."/>
            <person name="Cannon C."/>
            <person name="Castanera R."/>
            <person name="Culley D."/>
            <person name="Daum C."/>
            <person name="Ezra D."/>
            <person name="Gonzalez J."/>
            <person name="Henrissat B."/>
            <person name="Kuo A."/>
            <person name="Liang C."/>
            <person name="Lipzen A."/>
            <person name="Lutzoni F."/>
            <person name="Magnuson J."/>
            <person name="Mondo S."/>
            <person name="Nolan M."/>
            <person name="Ohm R."/>
            <person name="Pangilinan J."/>
            <person name="Park H.-J."/>
            <person name="Ramirez L."/>
            <person name="Alfaro M."/>
            <person name="Sun H."/>
            <person name="Tritt A."/>
            <person name="Yoshinaga Y."/>
            <person name="Zwiers L.-H."/>
            <person name="Turgeon B."/>
            <person name="Goodwin S."/>
            <person name="Spatafora J."/>
            <person name="Crous P."/>
            <person name="Grigoriev I."/>
        </authorList>
    </citation>
    <scope>NUCLEOTIDE SEQUENCE</scope>
    <source>
        <strain evidence="10">CBS 109.77</strain>
    </source>
</reference>
<evidence type="ECO:0000256" key="7">
    <source>
        <dbReference type="ARBA" id="ARBA00023033"/>
    </source>
</evidence>
<dbReference type="AlphaFoldDB" id="A0A6A6XUK6"/>
<accession>A0A6A6XUK6</accession>
<dbReference type="PROSITE" id="PS00086">
    <property type="entry name" value="CYTOCHROME_P450"/>
    <property type="match status" value="1"/>
</dbReference>
<keyword evidence="9" id="KW-1133">Transmembrane helix</keyword>
<dbReference type="Gene3D" id="1.10.630.10">
    <property type="entry name" value="Cytochrome P450"/>
    <property type="match status" value="1"/>
</dbReference>
<keyword evidence="4 8" id="KW-0479">Metal-binding</keyword>
<name>A0A6A6XUK6_9PLEO</name>
<evidence type="ECO:0000313" key="10">
    <source>
        <dbReference type="EMBL" id="KAF2799247.1"/>
    </source>
</evidence>
<dbReference type="Proteomes" id="UP000799757">
    <property type="component" value="Unassembled WGS sequence"/>
</dbReference>